<dbReference type="RefSeq" id="WP_380885691.1">
    <property type="nucleotide sequence ID" value="NZ_JBHUDY010000001.1"/>
</dbReference>
<name>A0ABW4HZF8_9SPHN</name>
<dbReference type="Gene3D" id="1.10.10.10">
    <property type="entry name" value="Winged helix-like DNA-binding domain superfamily/Winged helix DNA-binding domain"/>
    <property type="match status" value="1"/>
</dbReference>
<evidence type="ECO:0000313" key="9">
    <source>
        <dbReference type="EMBL" id="MFD1610219.1"/>
    </source>
</evidence>
<dbReference type="InterPro" id="IPR014048">
    <property type="entry name" value="MethylDNA_cys_MeTrfase_DNA-bd"/>
</dbReference>
<evidence type="ECO:0000256" key="2">
    <source>
        <dbReference type="ARBA" id="ARBA00022603"/>
    </source>
</evidence>
<feature type="domain" description="Methylated-DNA-[protein]-cysteine S-methyltransferase DNA binding" evidence="7">
    <location>
        <begin position="79"/>
        <end position="151"/>
    </location>
</feature>
<dbReference type="CDD" id="cd06445">
    <property type="entry name" value="ATase"/>
    <property type="match status" value="1"/>
</dbReference>
<evidence type="ECO:0000313" key="10">
    <source>
        <dbReference type="Proteomes" id="UP001597115"/>
    </source>
</evidence>
<evidence type="ECO:0000256" key="6">
    <source>
        <dbReference type="ARBA" id="ARBA00049348"/>
    </source>
</evidence>
<evidence type="ECO:0000259" key="8">
    <source>
        <dbReference type="Pfam" id="PF02870"/>
    </source>
</evidence>
<comment type="catalytic activity">
    <reaction evidence="6">
        <text>a 6-O-methyl-2'-deoxyguanosine in DNA + L-cysteinyl-[protein] = S-methyl-L-cysteinyl-[protein] + a 2'-deoxyguanosine in DNA</text>
        <dbReference type="Rhea" id="RHEA:24000"/>
        <dbReference type="Rhea" id="RHEA-COMP:10131"/>
        <dbReference type="Rhea" id="RHEA-COMP:10132"/>
        <dbReference type="Rhea" id="RHEA-COMP:11367"/>
        <dbReference type="Rhea" id="RHEA-COMP:11368"/>
        <dbReference type="ChEBI" id="CHEBI:29950"/>
        <dbReference type="ChEBI" id="CHEBI:82612"/>
        <dbReference type="ChEBI" id="CHEBI:85445"/>
        <dbReference type="ChEBI" id="CHEBI:85448"/>
        <dbReference type="EC" id="2.1.1.63"/>
    </reaction>
</comment>
<dbReference type="PROSITE" id="PS00374">
    <property type="entry name" value="MGMT"/>
    <property type="match status" value="1"/>
</dbReference>
<feature type="domain" description="Methylguanine DNA methyltransferase ribonuclease-like" evidence="8">
    <location>
        <begin position="9"/>
        <end position="68"/>
    </location>
</feature>
<keyword evidence="3 9" id="KW-0808">Transferase</keyword>
<dbReference type="Pfam" id="PF02870">
    <property type="entry name" value="Methyltransf_1N"/>
    <property type="match status" value="1"/>
</dbReference>
<dbReference type="GO" id="GO:0032259">
    <property type="term" value="P:methylation"/>
    <property type="evidence" value="ECO:0007669"/>
    <property type="project" value="UniProtKB-KW"/>
</dbReference>
<accession>A0ABW4HZF8</accession>
<comment type="catalytic activity">
    <reaction evidence="1">
        <text>a 4-O-methyl-thymidine in DNA + L-cysteinyl-[protein] = a thymidine in DNA + S-methyl-L-cysteinyl-[protein]</text>
        <dbReference type="Rhea" id="RHEA:53428"/>
        <dbReference type="Rhea" id="RHEA-COMP:10131"/>
        <dbReference type="Rhea" id="RHEA-COMP:10132"/>
        <dbReference type="Rhea" id="RHEA-COMP:13555"/>
        <dbReference type="Rhea" id="RHEA-COMP:13556"/>
        <dbReference type="ChEBI" id="CHEBI:29950"/>
        <dbReference type="ChEBI" id="CHEBI:82612"/>
        <dbReference type="ChEBI" id="CHEBI:137386"/>
        <dbReference type="ChEBI" id="CHEBI:137387"/>
        <dbReference type="EC" id="2.1.1.63"/>
    </reaction>
</comment>
<evidence type="ECO:0000256" key="4">
    <source>
        <dbReference type="ARBA" id="ARBA00022763"/>
    </source>
</evidence>
<keyword evidence="2 9" id="KW-0489">Methyltransferase</keyword>
<dbReference type="InterPro" id="IPR036217">
    <property type="entry name" value="MethylDNA_cys_MeTrfase_DNAb"/>
</dbReference>
<dbReference type="InterPro" id="IPR008332">
    <property type="entry name" value="MethylG_MeTrfase_N"/>
</dbReference>
<dbReference type="SUPFAM" id="SSF53155">
    <property type="entry name" value="Methylated DNA-protein cysteine methyltransferase domain"/>
    <property type="match status" value="1"/>
</dbReference>
<dbReference type="Proteomes" id="UP001597115">
    <property type="component" value="Unassembled WGS sequence"/>
</dbReference>
<dbReference type="Pfam" id="PF01035">
    <property type="entry name" value="DNA_binding_1"/>
    <property type="match status" value="1"/>
</dbReference>
<evidence type="ECO:0000259" key="7">
    <source>
        <dbReference type="Pfam" id="PF01035"/>
    </source>
</evidence>
<dbReference type="EMBL" id="JBHUDY010000001">
    <property type="protein sequence ID" value="MFD1610219.1"/>
    <property type="molecule type" value="Genomic_DNA"/>
</dbReference>
<dbReference type="InterPro" id="IPR036631">
    <property type="entry name" value="MGMT_N_sf"/>
</dbReference>
<organism evidence="9 10">
    <name type="scientific">Sphingomonas tabacisoli</name>
    <dbReference type="NCBI Taxonomy" id="2249466"/>
    <lineage>
        <taxon>Bacteria</taxon>
        <taxon>Pseudomonadati</taxon>
        <taxon>Pseudomonadota</taxon>
        <taxon>Alphaproteobacteria</taxon>
        <taxon>Sphingomonadales</taxon>
        <taxon>Sphingomonadaceae</taxon>
        <taxon>Sphingomonas</taxon>
    </lineage>
</organism>
<dbReference type="Gene3D" id="3.30.160.70">
    <property type="entry name" value="Methylated DNA-protein cysteine methyltransferase domain"/>
    <property type="match status" value="1"/>
</dbReference>
<dbReference type="EC" id="2.1.1.63" evidence="9"/>
<proteinExistence type="predicted"/>
<protein>
    <submittedName>
        <fullName evidence="9">Methylated-DNA--[protein]-cysteine S-methyltransferase</fullName>
        <ecNumber evidence="9">2.1.1.63</ecNumber>
    </submittedName>
</protein>
<dbReference type="SUPFAM" id="SSF46767">
    <property type="entry name" value="Methylated DNA-protein cysteine methyltransferase, C-terminal domain"/>
    <property type="match status" value="1"/>
</dbReference>
<dbReference type="NCBIfam" id="TIGR00589">
    <property type="entry name" value="ogt"/>
    <property type="match status" value="1"/>
</dbReference>
<evidence type="ECO:0000256" key="5">
    <source>
        <dbReference type="ARBA" id="ARBA00023204"/>
    </source>
</evidence>
<evidence type="ECO:0000256" key="1">
    <source>
        <dbReference type="ARBA" id="ARBA00001286"/>
    </source>
</evidence>
<keyword evidence="10" id="KW-1185">Reference proteome</keyword>
<reference evidence="10" key="1">
    <citation type="journal article" date="2019" name="Int. J. Syst. Evol. Microbiol.">
        <title>The Global Catalogue of Microorganisms (GCM) 10K type strain sequencing project: providing services to taxonomists for standard genome sequencing and annotation.</title>
        <authorList>
            <consortium name="The Broad Institute Genomics Platform"/>
            <consortium name="The Broad Institute Genome Sequencing Center for Infectious Disease"/>
            <person name="Wu L."/>
            <person name="Ma J."/>
        </authorList>
    </citation>
    <scope>NUCLEOTIDE SEQUENCE [LARGE SCALE GENOMIC DNA]</scope>
    <source>
        <strain evidence="10">CGMCC 1.16275</strain>
    </source>
</reference>
<gene>
    <name evidence="9" type="ORF">ACFSCW_00230</name>
</gene>
<dbReference type="GO" id="GO:0003908">
    <property type="term" value="F:methylated-DNA-[protein]-cysteine S-methyltransferase activity"/>
    <property type="evidence" value="ECO:0007669"/>
    <property type="project" value="UniProtKB-EC"/>
</dbReference>
<comment type="caution">
    <text evidence="9">The sequence shown here is derived from an EMBL/GenBank/DDBJ whole genome shotgun (WGS) entry which is preliminary data.</text>
</comment>
<sequence>MAYARASAMIATPIGPIRVEAEGDVLTGIRIGRGGPSDSGHPAVDEAVAQLSAYFDGRLTRFDLPLAPLPSDRGPELRDAICGIGYGETATYGDLAARTGASARAVGQACATNPFPIVVPCHRVLGAGGTLSYYSAGDGPDTKIWLLKHERAEGWLL</sequence>
<dbReference type="InterPro" id="IPR001497">
    <property type="entry name" value="MethylDNA_cys_MeTrfase_AS"/>
</dbReference>
<dbReference type="PANTHER" id="PTHR10815:SF5">
    <property type="entry name" value="METHYLATED-DNA--PROTEIN-CYSTEINE METHYLTRANSFERASE"/>
    <property type="match status" value="1"/>
</dbReference>
<keyword evidence="4" id="KW-0227">DNA damage</keyword>
<keyword evidence="5" id="KW-0234">DNA repair</keyword>
<dbReference type="InterPro" id="IPR036388">
    <property type="entry name" value="WH-like_DNA-bd_sf"/>
</dbReference>
<evidence type="ECO:0000256" key="3">
    <source>
        <dbReference type="ARBA" id="ARBA00022679"/>
    </source>
</evidence>
<dbReference type="PANTHER" id="PTHR10815">
    <property type="entry name" value="METHYLATED-DNA--PROTEIN-CYSTEINE METHYLTRANSFERASE"/>
    <property type="match status" value="1"/>
</dbReference>